<dbReference type="PROSITE" id="PS50211">
    <property type="entry name" value="DENN"/>
    <property type="match status" value="1"/>
</dbReference>
<evidence type="ECO:0000256" key="1">
    <source>
        <dbReference type="ARBA" id="ARBA00004603"/>
    </source>
</evidence>
<comment type="similarity">
    <text evidence="2">Belongs to the DENND10 family.</text>
</comment>
<reference evidence="7" key="1">
    <citation type="submission" date="2025-08" db="UniProtKB">
        <authorList>
            <consortium name="RefSeq"/>
        </authorList>
    </citation>
    <scope>IDENTIFICATION</scope>
</reference>
<dbReference type="InterPro" id="IPR042431">
    <property type="entry name" value="FAM45"/>
</dbReference>
<dbReference type="InterPro" id="IPR018626">
    <property type="entry name" value="LCHN/Anr2"/>
</dbReference>
<sequence length="393" mass="44436">MILLTEECIQNDHSDHQIGRKITGGDRHAHDPTLIYVAVMAVLCDLNAAGIIEKDRNNDVLWTWSYPSVTSEQREFLIAKTGFGTENPLSINFVYSQWKQTWYYIYIVDVTSEDAALSRVAQFALVLLAKDFNPEKYSTLCRLFSRQYKKTGSPVAMLEGYLSVVTRGVCNSDENGKFSVSDYSKQQAYSRSCVKDIIQTFGVETIFIYTAMLLKKRIAIYYPPHSVSNLLDYTRSIPAFAWHRQNWSIVHPFVQLNDAELENLQSNSHYVAGFTEAAVEGRSDLYDLFVNVPNNQITVASHAKDSFAMGKLHKDVATLMVEKADDDSLEDVDVIKEIANKTKDLLNNLKSLATENEDGKLTLSLETLKERRMPPATENFLFSLAASEGFVKF</sequence>
<dbReference type="PANTHER" id="PTHR28544">
    <property type="entry name" value="PROTEIN FAM45A-RELATED"/>
    <property type="match status" value="1"/>
</dbReference>
<evidence type="ECO:0000256" key="3">
    <source>
        <dbReference type="ARBA" id="ARBA00022658"/>
    </source>
</evidence>
<dbReference type="PANTHER" id="PTHR28544:SF1">
    <property type="entry name" value="DENN DOMAIN-CONTAINING PROTEIN 10-RELATED"/>
    <property type="match status" value="1"/>
</dbReference>
<evidence type="ECO:0000256" key="2">
    <source>
        <dbReference type="ARBA" id="ARBA00008641"/>
    </source>
</evidence>
<name>A0ABM0K0C0_APLCA</name>
<dbReference type="GeneID" id="101857131"/>
<feature type="domain" description="UDENN" evidence="5">
    <location>
        <begin position="7"/>
        <end position="393"/>
    </location>
</feature>
<protein>
    <submittedName>
        <fullName evidence="7">DENN domain-containing protein 10</fullName>
    </submittedName>
</protein>
<dbReference type="Proteomes" id="UP000694888">
    <property type="component" value="Unplaced"/>
</dbReference>
<evidence type="ECO:0000313" key="7">
    <source>
        <dbReference type="RefSeq" id="XP_005105764.1"/>
    </source>
</evidence>
<keyword evidence="6" id="KW-1185">Reference proteome</keyword>
<evidence type="ECO:0000256" key="4">
    <source>
        <dbReference type="ARBA" id="ARBA00022753"/>
    </source>
</evidence>
<proteinExistence type="inferred from homology"/>
<accession>A0ABM0K0C0</accession>
<evidence type="ECO:0000259" key="5">
    <source>
        <dbReference type="PROSITE" id="PS50211"/>
    </source>
</evidence>
<comment type="subcellular location">
    <subcellularLocation>
        <location evidence="1">Late endosome</location>
    </subcellularLocation>
</comment>
<keyword evidence="3" id="KW-0344">Guanine-nucleotide releasing factor</keyword>
<keyword evidence="4" id="KW-0967">Endosome</keyword>
<dbReference type="Pfam" id="PF09804">
    <property type="entry name" value="DENND11"/>
    <property type="match status" value="1"/>
</dbReference>
<organism evidence="6 7">
    <name type="scientific">Aplysia californica</name>
    <name type="common">California sea hare</name>
    <dbReference type="NCBI Taxonomy" id="6500"/>
    <lineage>
        <taxon>Eukaryota</taxon>
        <taxon>Metazoa</taxon>
        <taxon>Spiralia</taxon>
        <taxon>Lophotrochozoa</taxon>
        <taxon>Mollusca</taxon>
        <taxon>Gastropoda</taxon>
        <taxon>Heterobranchia</taxon>
        <taxon>Euthyneura</taxon>
        <taxon>Tectipleura</taxon>
        <taxon>Aplysiida</taxon>
        <taxon>Aplysioidea</taxon>
        <taxon>Aplysiidae</taxon>
        <taxon>Aplysia</taxon>
    </lineage>
</organism>
<gene>
    <name evidence="7" type="primary">LOC101857131</name>
</gene>
<dbReference type="InterPro" id="IPR037516">
    <property type="entry name" value="Tripartite_DENN"/>
</dbReference>
<dbReference type="RefSeq" id="XP_005105764.1">
    <property type="nucleotide sequence ID" value="XM_005105707.3"/>
</dbReference>
<evidence type="ECO:0000313" key="6">
    <source>
        <dbReference type="Proteomes" id="UP000694888"/>
    </source>
</evidence>